<dbReference type="InterPro" id="IPR052184">
    <property type="entry name" value="SDR_enzymes"/>
</dbReference>
<dbReference type="CDD" id="cd05325">
    <property type="entry name" value="carb_red_sniffer_like_SDR_c"/>
    <property type="match status" value="1"/>
</dbReference>
<dbReference type="SUPFAM" id="SSF51735">
    <property type="entry name" value="NAD(P)-binding Rossmann-fold domains"/>
    <property type="match status" value="1"/>
</dbReference>
<sequence length="257" mass="27796">MSPNKVYFITGASRGIGLELTKALALTPSNTVIATARNPAKAHALLALATEFSNIKLTTLDVSSQESIDTLNKTLPELCESGIDYYISNAGISNPATVAPVLKVTDRQLWLDHYATNTLGPIFVAQKLYPYLAKRETKVMFIVTSKAGSITQFVPFSSSCYGSTKVATNFSVKQMANELKPEGFTVVAVHPGLVLTDMVKAATEGGNKNVPPETIEMMMKKAITPDVSAKLQVELLHKLAKEDTGKFFSYDGSEVAW</sequence>
<gene>
    <name evidence="2" type="ORF">BON22_3068</name>
    <name evidence="1" type="ORF">CYFA0S_06e03422g</name>
</gene>
<dbReference type="EMBL" id="LK052891">
    <property type="protein sequence ID" value="CDR41185.1"/>
    <property type="molecule type" value="Genomic_DNA"/>
</dbReference>
<dbReference type="Gene3D" id="3.40.50.720">
    <property type="entry name" value="NAD(P)-binding Rossmann-like Domain"/>
    <property type="match status" value="1"/>
</dbReference>
<reference evidence="2" key="3">
    <citation type="submission" date="2017-01" db="EMBL/GenBank/DDBJ databases">
        <authorList>
            <person name="Mah S.A."/>
            <person name="Swanson W.J."/>
            <person name="Moy G.W."/>
            <person name="Vacquier V.D."/>
        </authorList>
    </citation>
    <scope>NUCLEOTIDE SEQUENCE [LARGE SCALE GENOMIC DNA]</scope>
    <source>
        <strain evidence="2">65</strain>
    </source>
</reference>
<evidence type="ECO:0000313" key="3">
    <source>
        <dbReference type="Proteomes" id="UP000189513"/>
    </source>
</evidence>
<proteinExistence type="predicted"/>
<reference evidence="3" key="2">
    <citation type="journal article" date="2017" name="Genome Announc.">
        <title>Genome sequences of Cyberlindnera fabianii 65, Pichia kudriavzevii 129, and Saccharomyces cerevisiae 131 isolated from fermented masau fruits in Zimbabwe.</title>
        <authorList>
            <person name="van Rijswijck I.M.H."/>
            <person name="Derks M.F.L."/>
            <person name="Abee T."/>
            <person name="de Ridder D."/>
            <person name="Smid E.J."/>
        </authorList>
    </citation>
    <scope>NUCLEOTIDE SEQUENCE [LARGE SCALE GENOMIC DNA]</scope>
    <source>
        <strain evidence="3">65</strain>
    </source>
</reference>
<dbReference type="GO" id="GO:0016616">
    <property type="term" value="F:oxidoreductase activity, acting on the CH-OH group of donors, NAD or NADP as acceptor"/>
    <property type="evidence" value="ECO:0007669"/>
    <property type="project" value="TreeGrafter"/>
</dbReference>
<dbReference type="Pfam" id="PF00106">
    <property type="entry name" value="adh_short"/>
    <property type="match status" value="1"/>
</dbReference>
<dbReference type="PANTHER" id="PTHR45458:SF1">
    <property type="entry name" value="SHORT CHAIN DEHYDROGENASE"/>
    <property type="match status" value="1"/>
</dbReference>
<dbReference type="VEuPathDB" id="FungiDB:BON22_3068"/>
<dbReference type="EMBL" id="MPUK01000005">
    <property type="protein sequence ID" value="ONH67290.1"/>
    <property type="molecule type" value="Genomic_DNA"/>
</dbReference>
<keyword evidence="3" id="KW-1185">Reference proteome</keyword>
<dbReference type="PANTHER" id="PTHR45458">
    <property type="entry name" value="SHORT-CHAIN DEHYDROGENASE/REDUCTASE SDR"/>
    <property type="match status" value="1"/>
</dbReference>
<dbReference type="PRINTS" id="PR00081">
    <property type="entry name" value="GDHRDH"/>
</dbReference>
<dbReference type="InterPro" id="IPR036291">
    <property type="entry name" value="NAD(P)-bd_dom_sf"/>
</dbReference>
<dbReference type="AlphaFoldDB" id="A0A061AVH6"/>
<organism evidence="1">
    <name type="scientific">Cyberlindnera fabianii</name>
    <name type="common">Yeast</name>
    <name type="synonym">Hansenula fabianii</name>
    <dbReference type="NCBI Taxonomy" id="36022"/>
    <lineage>
        <taxon>Eukaryota</taxon>
        <taxon>Fungi</taxon>
        <taxon>Dikarya</taxon>
        <taxon>Ascomycota</taxon>
        <taxon>Saccharomycotina</taxon>
        <taxon>Saccharomycetes</taxon>
        <taxon>Phaffomycetales</taxon>
        <taxon>Phaffomycetaceae</taxon>
        <taxon>Cyberlindnera</taxon>
    </lineage>
</organism>
<dbReference type="OMA" id="MANRTHQ"/>
<evidence type="ECO:0000313" key="1">
    <source>
        <dbReference type="EMBL" id="CDR41185.1"/>
    </source>
</evidence>
<evidence type="ECO:0000313" key="2">
    <source>
        <dbReference type="EMBL" id="ONH67290.1"/>
    </source>
</evidence>
<reference evidence="1" key="1">
    <citation type="journal article" date="2014" name="Genome Announc.">
        <title>Genome sequence of the yeast Cyberlindnera fabianii (Hansenula fabianii).</title>
        <authorList>
            <person name="Freel K.C."/>
            <person name="Sarilar V."/>
            <person name="Neuveglise C."/>
            <person name="Devillers H."/>
            <person name="Friedrich A."/>
            <person name="Schacherer J."/>
        </authorList>
    </citation>
    <scope>NUCLEOTIDE SEQUENCE</scope>
    <source>
        <strain evidence="1">YJS4271</strain>
    </source>
</reference>
<dbReference type="InterPro" id="IPR002347">
    <property type="entry name" value="SDR_fam"/>
</dbReference>
<dbReference type="OrthoDB" id="2102561at2759"/>
<accession>A0A061AVH6</accession>
<protein>
    <submittedName>
        <fullName evidence="1">CYFA0S06e03422g1_1</fullName>
    </submittedName>
</protein>
<dbReference type="Proteomes" id="UP000189513">
    <property type="component" value="Unassembled WGS sequence"/>
</dbReference>
<name>A0A061AVH6_CYBFA</name>